<keyword evidence="4" id="KW-0408">Iron</keyword>
<dbReference type="SUPFAM" id="SSF47741">
    <property type="entry name" value="CO dehydrogenase ISP C-domain like"/>
    <property type="match status" value="1"/>
</dbReference>
<keyword evidence="1" id="KW-0001">2Fe-2S</keyword>
<dbReference type="GO" id="GO:0016903">
    <property type="term" value="F:oxidoreductase activity, acting on the aldehyde or oxo group of donors"/>
    <property type="evidence" value="ECO:0007669"/>
    <property type="project" value="TreeGrafter"/>
</dbReference>
<comment type="caution">
    <text evidence="8">The sequence shown here is derived from an EMBL/GenBank/DDBJ whole genome shotgun (WGS) entry which is preliminary data.</text>
</comment>
<evidence type="ECO:0000256" key="6">
    <source>
        <dbReference type="ARBA" id="ARBA00060707"/>
    </source>
</evidence>
<protein>
    <submittedName>
        <fullName evidence="8">(2Fe-2S)-binding protein</fullName>
    </submittedName>
</protein>
<dbReference type="CDD" id="cd00207">
    <property type="entry name" value="fer2"/>
    <property type="match status" value="1"/>
</dbReference>
<dbReference type="Gene3D" id="3.10.20.30">
    <property type="match status" value="1"/>
</dbReference>
<evidence type="ECO:0000259" key="7">
    <source>
        <dbReference type="PROSITE" id="PS51085"/>
    </source>
</evidence>
<accession>A0A849C2L9</accession>
<dbReference type="GO" id="GO:0046872">
    <property type="term" value="F:metal ion binding"/>
    <property type="evidence" value="ECO:0007669"/>
    <property type="project" value="UniProtKB-KW"/>
</dbReference>
<dbReference type="SUPFAM" id="SSF54292">
    <property type="entry name" value="2Fe-2S ferredoxin-like"/>
    <property type="match status" value="1"/>
</dbReference>
<name>A0A849C2L9_9NOCA</name>
<dbReference type="PANTHER" id="PTHR45331:SF2">
    <property type="entry name" value="OXIDOREDUCTASE WITH IRON-SULFUR SUBUNIT"/>
    <property type="match status" value="1"/>
</dbReference>
<comment type="pathway">
    <text evidence="6">Alkaloid degradation; nicotine degradation.</text>
</comment>
<evidence type="ECO:0000313" key="8">
    <source>
        <dbReference type="EMBL" id="NNH70555.1"/>
    </source>
</evidence>
<keyword evidence="2" id="KW-0479">Metal-binding</keyword>
<evidence type="ECO:0000256" key="4">
    <source>
        <dbReference type="ARBA" id="ARBA00023004"/>
    </source>
</evidence>
<dbReference type="GO" id="GO:0051537">
    <property type="term" value="F:2 iron, 2 sulfur cluster binding"/>
    <property type="evidence" value="ECO:0007669"/>
    <property type="project" value="UniProtKB-KW"/>
</dbReference>
<dbReference type="Pfam" id="PF00111">
    <property type="entry name" value="Fer2"/>
    <property type="match status" value="1"/>
</dbReference>
<evidence type="ECO:0000256" key="3">
    <source>
        <dbReference type="ARBA" id="ARBA00023002"/>
    </source>
</evidence>
<dbReference type="PROSITE" id="PS00197">
    <property type="entry name" value="2FE2S_FER_1"/>
    <property type="match status" value="1"/>
</dbReference>
<sequence>MSIGEITEQDTRTPEFSGPDHTLTTLRVNGHFYPVALEPRASLLDALREYLRLTGTKKGCDQGACGACTVLMDGRRELSCLTLALSAEGREITTIEGVANGDQLHPVQRAFIDRDGLQCGYCTPGQIMSAIACIEEGHTDSDEEIAEWMSGNICRCAAYQNIREAIKDARDDMAGGDAK</sequence>
<dbReference type="AlphaFoldDB" id="A0A849C2L9"/>
<dbReference type="InterPro" id="IPR002888">
    <property type="entry name" value="2Fe-2S-bd"/>
</dbReference>
<reference evidence="8 9" key="1">
    <citation type="submission" date="2020-05" db="EMBL/GenBank/DDBJ databases">
        <title>MicrobeNet Type strains.</title>
        <authorList>
            <person name="Nicholson A.C."/>
        </authorList>
    </citation>
    <scope>NUCLEOTIDE SEQUENCE [LARGE SCALE GENOMIC DNA]</scope>
    <source>
        <strain evidence="8 9">JCM 3224</strain>
    </source>
</reference>
<dbReference type="InterPro" id="IPR001041">
    <property type="entry name" value="2Fe-2S_ferredoxin-type"/>
</dbReference>
<dbReference type="EMBL" id="JABELX010000004">
    <property type="protein sequence ID" value="NNH70555.1"/>
    <property type="molecule type" value="Genomic_DNA"/>
</dbReference>
<dbReference type="InterPro" id="IPR036010">
    <property type="entry name" value="2Fe-2S_ferredoxin-like_sf"/>
</dbReference>
<gene>
    <name evidence="8" type="ORF">HLB23_11900</name>
</gene>
<evidence type="ECO:0000256" key="1">
    <source>
        <dbReference type="ARBA" id="ARBA00022714"/>
    </source>
</evidence>
<dbReference type="InterPro" id="IPR052914">
    <property type="entry name" value="Aldehyde_Oxdr_Iron-Sulfur"/>
</dbReference>
<keyword evidence="5" id="KW-0411">Iron-sulfur</keyword>
<dbReference type="Proteomes" id="UP000586827">
    <property type="component" value="Unassembled WGS sequence"/>
</dbReference>
<dbReference type="Gene3D" id="1.10.150.120">
    <property type="entry name" value="[2Fe-2S]-binding domain"/>
    <property type="match status" value="1"/>
</dbReference>
<keyword evidence="3" id="KW-0560">Oxidoreductase</keyword>
<dbReference type="FunFam" id="1.10.150.120:FF:000003">
    <property type="entry name" value="Carbon monoxide dehydrogenase, small subunit"/>
    <property type="match status" value="1"/>
</dbReference>
<organism evidence="8 9">
    <name type="scientific">Nocardia uniformis</name>
    <dbReference type="NCBI Taxonomy" id="53432"/>
    <lineage>
        <taxon>Bacteria</taxon>
        <taxon>Bacillati</taxon>
        <taxon>Actinomycetota</taxon>
        <taxon>Actinomycetes</taxon>
        <taxon>Mycobacteriales</taxon>
        <taxon>Nocardiaceae</taxon>
        <taxon>Nocardia</taxon>
    </lineage>
</organism>
<feature type="domain" description="2Fe-2S ferredoxin-type" evidence="7">
    <location>
        <begin position="22"/>
        <end position="98"/>
    </location>
</feature>
<dbReference type="FunFam" id="3.10.20.30:FF:000020">
    <property type="entry name" value="Xanthine dehydrogenase iron-sulfur subunit"/>
    <property type="match status" value="1"/>
</dbReference>
<dbReference type="PANTHER" id="PTHR45331">
    <property type="entry name" value="OXIDOREDUCTASE, IRON-SULPHUR BINDING SUBUNIT-RELATED-RELATED"/>
    <property type="match status" value="1"/>
</dbReference>
<evidence type="ECO:0000256" key="2">
    <source>
        <dbReference type="ARBA" id="ARBA00022723"/>
    </source>
</evidence>
<dbReference type="InterPro" id="IPR012675">
    <property type="entry name" value="Beta-grasp_dom_sf"/>
</dbReference>
<evidence type="ECO:0000313" key="9">
    <source>
        <dbReference type="Proteomes" id="UP000586827"/>
    </source>
</evidence>
<evidence type="ECO:0000256" key="5">
    <source>
        <dbReference type="ARBA" id="ARBA00023014"/>
    </source>
</evidence>
<proteinExistence type="predicted"/>
<dbReference type="InterPro" id="IPR036884">
    <property type="entry name" value="2Fe-2S-bd_dom_sf"/>
</dbReference>
<dbReference type="Pfam" id="PF01799">
    <property type="entry name" value="Fer2_2"/>
    <property type="match status" value="1"/>
</dbReference>
<dbReference type="PROSITE" id="PS51085">
    <property type="entry name" value="2FE2S_FER_2"/>
    <property type="match status" value="1"/>
</dbReference>
<dbReference type="InterPro" id="IPR006058">
    <property type="entry name" value="2Fe2S_fd_BS"/>
</dbReference>
<keyword evidence="9" id="KW-1185">Reference proteome</keyword>